<name>A0ABS8CBT8_9BURK</name>
<accession>A0ABS8CBT8</accession>
<dbReference type="Proteomes" id="UP000776983">
    <property type="component" value="Unassembled WGS sequence"/>
</dbReference>
<sequence length="252" mass="29085">MAYRSDFDSAWKDTLQAYFPQFLALLWPDIHVQIDWRHSPEFLDKELQALLRSRARGRRHVDKLVLVRLLTGQDALVLVHVEIQAGRDAALAHRMFAYHVRLREKYPQRSVVSLAVLTEGANLAPTRHTYAYDYWGFSRDNVVQLFRIIDAMVGLPEALESAFGDAVIQIEEEKQMVYISSVERVIRKREHDQGMEKGLQKGAAEILSVQLVRKFGALPDWVRARMAQADETSLSRWALQILDAQRIEDVFN</sequence>
<evidence type="ECO:0000313" key="1">
    <source>
        <dbReference type="EMBL" id="MCB5363502.1"/>
    </source>
</evidence>
<protein>
    <recommendedName>
        <fullName evidence="3">DUF4351 domain-containing protein</fullName>
    </recommendedName>
</protein>
<gene>
    <name evidence="1" type="ORF">H0484_07045</name>
</gene>
<evidence type="ECO:0000313" key="2">
    <source>
        <dbReference type="Proteomes" id="UP000776983"/>
    </source>
</evidence>
<dbReference type="RefSeq" id="WP_226953848.1">
    <property type="nucleotide sequence ID" value="NZ_JACDXW010000003.1"/>
</dbReference>
<dbReference type="EMBL" id="JACDXW010000003">
    <property type="protein sequence ID" value="MCB5363502.1"/>
    <property type="molecule type" value="Genomic_DNA"/>
</dbReference>
<reference evidence="1 2" key="1">
    <citation type="submission" date="2020-07" db="EMBL/GenBank/DDBJ databases">
        <title>Pusillimonas sp. nov., isolated from poultry manure in Taiwan.</title>
        <authorList>
            <person name="Lin S.-Y."/>
            <person name="Tang Y.-S."/>
            <person name="Young C.-C."/>
        </authorList>
    </citation>
    <scope>NUCLEOTIDE SEQUENCE [LARGE SCALE GENOMIC DNA]</scope>
    <source>
        <strain evidence="1 2">CC-YST705</strain>
    </source>
</reference>
<evidence type="ECO:0008006" key="3">
    <source>
        <dbReference type="Google" id="ProtNLM"/>
    </source>
</evidence>
<keyword evidence="2" id="KW-1185">Reference proteome</keyword>
<dbReference type="PANTHER" id="PTHR35586">
    <property type="entry name" value="SLL1691 PROTEIN"/>
    <property type="match status" value="1"/>
</dbReference>
<comment type="caution">
    <text evidence="1">The sequence shown here is derived from an EMBL/GenBank/DDBJ whole genome shotgun (WGS) entry which is preliminary data.</text>
</comment>
<proteinExistence type="predicted"/>
<organism evidence="1 2">
    <name type="scientific">Mesopusillimonas faecipullorum</name>
    <dbReference type="NCBI Taxonomy" id="2755040"/>
    <lineage>
        <taxon>Bacteria</taxon>
        <taxon>Pseudomonadati</taxon>
        <taxon>Pseudomonadota</taxon>
        <taxon>Betaproteobacteria</taxon>
        <taxon>Burkholderiales</taxon>
        <taxon>Alcaligenaceae</taxon>
        <taxon>Mesopusillimonas</taxon>
    </lineage>
</organism>
<dbReference type="PANTHER" id="PTHR35586:SF1">
    <property type="entry name" value="SLL1691 PROTEIN"/>
    <property type="match status" value="1"/>
</dbReference>